<dbReference type="HAMAP" id="MF_00083">
    <property type="entry name" value="Pept_tRNA_hydro_bact"/>
    <property type="match status" value="1"/>
</dbReference>
<dbReference type="PANTHER" id="PTHR17224">
    <property type="entry name" value="PEPTIDYL-TRNA HYDROLASE"/>
    <property type="match status" value="1"/>
</dbReference>
<feature type="binding site" evidence="8">
    <location>
        <position position="65"/>
    </location>
    <ligand>
        <name>tRNA</name>
        <dbReference type="ChEBI" id="CHEBI:17843"/>
    </ligand>
</feature>
<feature type="site" description="Discriminates between blocked and unblocked aminoacyl-tRNA" evidence="8">
    <location>
        <position position="10"/>
    </location>
</feature>
<evidence type="ECO:0000313" key="12">
    <source>
        <dbReference type="Proteomes" id="UP000294309"/>
    </source>
</evidence>
<dbReference type="KEGG" id="sgq:SGLAD_v1c10080"/>
<keyword evidence="12" id="KW-1185">Reference proteome</keyword>
<dbReference type="EC" id="3.1.1.29" evidence="1 8"/>
<dbReference type="Gene3D" id="3.40.50.1470">
    <property type="entry name" value="Peptidyl-tRNA hydrolase"/>
    <property type="match status" value="1"/>
</dbReference>
<dbReference type="SUPFAM" id="SSF53178">
    <property type="entry name" value="Peptidyl-tRNA hydrolase-like"/>
    <property type="match status" value="1"/>
</dbReference>
<evidence type="ECO:0000256" key="7">
    <source>
        <dbReference type="ARBA" id="ARBA00050038"/>
    </source>
</evidence>
<dbReference type="OrthoDB" id="9800507at2"/>
<evidence type="ECO:0000256" key="4">
    <source>
        <dbReference type="ARBA" id="ARBA00022884"/>
    </source>
</evidence>
<dbReference type="GO" id="GO:0004045">
    <property type="term" value="F:peptidyl-tRNA hydrolase activity"/>
    <property type="evidence" value="ECO:0007669"/>
    <property type="project" value="UniProtKB-UniRule"/>
</dbReference>
<dbReference type="GO" id="GO:0000049">
    <property type="term" value="F:tRNA binding"/>
    <property type="evidence" value="ECO:0007669"/>
    <property type="project" value="UniProtKB-UniRule"/>
</dbReference>
<dbReference type="GO" id="GO:0006515">
    <property type="term" value="P:protein quality control for misfolded or incompletely synthesized proteins"/>
    <property type="evidence" value="ECO:0007669"/>
    <property type="project" value="UniProtKB-UniRule"/>
</dbReference>
<dbReference type="CDD" id="cd00462">
    <property type="entry name" value="PTH"/>
    <property type="match status" value="1"/>
</dbReference>
<comment type="subunit">
    <text evidence="8">Monomer.</text>
</comment>
<proteinExistence type="inferred from homology"/>
<dbReference type="InterPro" id="IPR001328">
    <property type="entry name" value="Pept_tRNA_hydro"/>
</dbReference>
<comment type="function">
    <text evidence="8">Catalyzes the release of premature peptidyl moieties from peptidyl-tRNA molecules trapped in stalled 50S ribosomal subunits, and thus maintains levels of free tRNAs and 50S ribosomes.</text>
</comment>
<protein>
    <recommendedName>
        <fullName evidence="7 8">Peptidyl-tRNA hydrolase</fullName>
        <shortName evidence="8">Pth</shortName>
        <ecNumber evidence="1 8">3.1.1.29</ecNumber>
    </recommendedName>
</protein>
<feature type="binding site" evidence="8">
    <location>
        <position position="15"/>
    </location>
    <ligand>
        <name>tRNA</name>
        <dbReference type="ChEBI" id="CHEBI:17843"/>
    </ligand>
</feature>
<gene>
    <name evidence="8 11" type="primary">pth</name>
    <name evidence="11" type="ORF">SGLAD_v1c10080</name>
</gene>
<dbReference type="FunFam" id="3.40.50.1470:FF:000001">
    <property type="entry name" value="Peptidyl-tRNA hydrolase"/>
    <property type="match status" value="1"/>
</dbReference>
<comment type="similarity">
    <text evidence="5 8 10">Belongs to the PTH family.</text>
</comment>
<name>A0A4P7AIV2_9MOLU</name>
<dbReference type="GO" id="GO:0005737">
    <property type="term" value="C:cytoplasm"/>
    <property type="evidence" value="ECO:0007669"/>
    <property type="project" value="UniProtKB-SubCell"/>
</dbReference>
<dbReference type="InterPro" id="IPR018171">
    <property type="entry name" value="Pept_tRNA_hydro_CS"/>
</dbReference>
<dbReference type="PROSITE" id="PS01195">
    <property type="entry name" value="PEPT_TRNA_HYDROL_1"/>
    <property type="match status" value="1"/>
</dbReference>
<evidence type="ECO:0000256" key="9">
    <source>
        <dbReference type="RuleBase" id="RU000673"/>
    </source>
</evidence>
<accession>A0A4P7AIV2</accession>
<evidence type="ECO:0000256" key="8">
    <source>
        <dbReference type="HAMAP-Rule" id="MF_00083"/>
    </source>
</evidence>
<dbReference type="Pfam" id="PF01195">
    <property type="entry name" value="Pept_tRNA_hydro"/>
    <property type="match status" value="1"/>
</dbReference>
<dbReference type="NCBIfam" id="TIGR00447">
    <property type="entry name" value="pth"/>
    <property type="match status" value="1"/>
</dbReference>
<evidence type="ECO:0000256" key="1">
    <source>
        <dbReference type="ARBA" id="ARBA00013260"/>
    </source>
</evidence>
<evidence type="ECO:0000256" key="10">
    <source>
        <dbReference type="RuleBase" id="RU004320"/>
    </source>
</evidence>
<dbReference type="InterPro" id="IPR036416">
    <property type="entry name" value="Pept_tRNA_hydro_sf"/>
</dbReference>
<comment type="catalytic activity">
    <reaction evidence="6 8 9">
        <text>an N-acyl-L-alpha-aminoacyl-tRNA + H2O = an N-acyl-L-amino acid + a tRNA + H(+)</text>
        <dbReference type="Rhea" id="RHEA:54448"/>
        <dbReference type="Rhea" id="RHEA-COMP:10123"/>
        <dbReference type="Rhea" id="RHEA-COMP:13883"/>
        <dbReference type="ChEBI" id="CHEBI:15377"/>
        <dbReference type="ChEBI" id="CHEBI:15378"/>
        <dbReference type="ChEBI" id="CHEBI:59874"/>
        <dbReference type="ChEBI" id="CHEBI:78442"/>
        <dbReference type="ChEBI" id="CHEBI:138191"/>
        <dbReference type="EC" id="3.1.1.29"/>
    </reaction>
</comment>
<dbReference type="PANTHER" id="PTHR17224:SF1">
    <property type="entry name" value="PEPTIDYL-TRNA HYDROLASE"/>
    <property type="match status" value="1"/>
</dbReference>
<evidence type="ECO:0000256" key="2">
    <source>
        <dbReference type="ARBA" id="ARBA00022555"/>
    </source>
</evidence>
<dbReference type="EMBL" id="CP038013">
    <property type="protein sequence ID" value="QBQ08207.1"/>
    <property type="molecule type" value="Genomic_DNA"/>
</dbReference>
<keyword evidence="3 8" id="KW-0378">Hydrolase</keyword>
<evidence type="ECO:0000256" key="5">
    <source>
        <dbReference type="ARBA" id="ARBA00038063"/>
    </source>
</evidence>
<feature type="binding site" evidence="8">
    <location>
        <position position="67"/>
    </location>
    <ligand>
        <name>tRNA</name>
        <dbReference type="ChEBI" id="CHEBI:17843"/>
    </ligand>
</feature>
<dbReference type="RefSeq" id="WP_134298355.1">
    <property type="nucleotide sequence ID" value="NZ_CP038013.1"/>
</dbReference>
<dbReference type="PROSITE" id="PS01196">
    <property type="entry name" value="PEPT_TRNA_HYDROL_2"/>
    <property type="match status" value="1"/>
</dbReference>
<feature type="binding site" evidence="8">
    <location>
        <position position="113"/>
    </location>
    <ligand>
        <name>tRNA</name>
        <dbReference type="ChEBI" id="CHEBI:17843"/>
    </ligand>
</feature>
<dbReference type="AlphaFoldDB" id="A0A4P7AIV2"/>
<reference evidence="11 12" key="1">
    <citation type="submission" date="2019-03" db="EMBL/GenBank/DDBJ databases">
        <title>Complete genome sequence of Spiroplasma gladiatoris TG-1 (DSM 22552).</title>
        <authorList>
            <person name="Lin Y.-C."/>
            <person name="Chou L."/>
            <person name="Kuo C.-H."/>
        </authorList>
    </citation>
    <scope>NUCLEOTIDE SEQUENCE [LARGE SCALE GENOMIC DNA]</scope>
    <source>
        <strain evidence="11 12">TG-1</strain>
    </source>
</reference>
<keyword evidence="8" id="KW-0963">Cytoplasm</keyword>
<evidence type="ECO:0000256" key="6">
    <source>
        <dbReference type="ARBA" id="ARBA00048707"/>
    </source>
</evidence>
<feature type="site" description="Stabilizes the basic form of H active site to accept a proton" evidence="8">
    <location>
        <position position="92"/>
    </location>
</feature>
<sequence length="188" mass="21691">MPKLIVGLGNPGKQYESTRHNAGYIAIDVLLEHYGYESTKQDFKAFIYFKNIKGQIIIFAKPQTYMNLSGESVIALMNFYKIKIEDIIIVYDDKDLELSRLRLREQGSSGGHNGIKNIIKLLGTEKFNRIKIGIDPPAENYKIVDWVLSRMTNDEINKIKKEVFEIKGFVEDFASNNDFKNIMNKFNK</sequence>
<evidence type="ECO:0000313" key="11">
    <source>
        <dbReference type="EMBL" id="QBQ08207.1"/>
    </source>
</evidence>
<organism evidence="11 12">
    <name type="scientific">Spiroplasma gladiatoris</name>
    <dbReference type="NCBI Taxonomy" id="2143"/>
    <lineage>
        <taxon>Bacteria</taxon>
        <taxon>Bacillati</taxon>
        <taxon>Mycoplasmatota</taxon>
        <taxon>Mollicutes</taxon>
        <taxon>Entomoplasmatales</taxon>
        <taxon>Spiroplasmataceae</taxon>
        <taxon>Spiroplasma</taxon>
    </lineage>
</organism>
<keyword evidence="4 8" id="KW-0694">RNA-binding</keyword>
<dbReference type="GO" id="GO:0072344">
    <property type="term" value="P:rescue of stalled ribosome"/>
    <property type="evidence" value="ECO:0007669"/>
    <property type="project" value="UniProtKB-UniRule"/>
</dbReference>
<dbReference type="Proteomes" id="UP000294309">
    <property type="component" value="Chromosome"/>
</dbReference>
<keyword evidence="2 8" id="KW-0820">tRNA-binding</keyword>
<feature type="active site" description="Proton acceptor" evidence="8">
    <location>
        <position position="20"/>
    </location>
</feature>
<comment type="subcellular location">
    <subcellularLocation>
        <location evidence="8">Cytoplasm</location>
    </subcellularLocation>
</comment>
<evidence type="ECO:0000256" key="3">
    <source>
        <dbReference type="ARBA" id="ARBA00022801"/>
    </source>
</evidence>
<comment type="function">
    <text evidence="8">Hydrolyzes ribosome-free peptidyl-tRNAs (with 1 or more amino acids incorporated), which drop off the ribosome during protein synthesis, or as a result of ribosome stalling.</text>
</comment>